<feature type="transmembrane region" description="Helical" evidence="1">
    <location>
        <begin position="27"/>
        <end position="52"/>
    </location>
</feature>
<keyword evidence="3" id="KW-1185">Reference proteome</keyword>
<keyword evidence="1" id="KW-0812">Transmembrane</keyword>
<keyword evidence="1" id="KW-1133">Transmembrane helix</keyword>
<accession>E6WZG5</accession>
<evidence type="ECO:0008006" key="4">
    <source>
        <dbReference type="Google" id="ProtNLM"/>
    </source>
</evidence>
<reference evidence="2 3" key="1">
    <citation type="journal article" date="2011" name="Stand. Genomic Sci.">
        <title>Complete genome sequence of Nitratifractor salsuginis type strain (E9I37-1).</title>
        <authorList>
            <person name="Anderson I."/>
            <person name="Sikorski J."/>
            <person name="Zeytun A."/>
            <person name="Nolan M."/>
            <person name="Lapidus A."/>
            <person name="Lucas S."/>
            <person name="Hammon N."/>
            <person name="Deshpande S."/>
            <person name="Cheng J.F."/>
            <person name="Tapia R."/>
            <person name="Han C."/>
            <person name="Goodwin L."/>
            <person name="Pitluck S."/>
            <person name="Liolios K."/>
            <person name="Pagani I."/>
            <person name="Ivanova N."/>
            <person name="Huntemann M."/>
            <person name="Mavromatis K."/>
            <person name="Ovchinikova G."/>
            <person name="Pati A."/>
            <person name="Chen A."/>
            <person name="Palaniappan K."/>
            <person name="Land M."/>
            <person name="Hauser L."/>
            <person name="Brambilla E.M."/>
            <person name="Ngatchou-Djao O.D."/>
            <person name="Rohde M."/>
            <person name="Tindall B.J."/>
            <person name="Goker M."/>
            <person name="Detter J.C."/>
            <person name="Woyke T."/>
            <person name="Bristow J."/>
            <person name="Eisen J.A."/>
            <person name="Markowitz V."/>
            <person name="Hugenholtz P."/>
            <person name="Klenk H.P."/>
            <person name="Kyrpides N.C."/>
        </authorList>
    </citation>
    <scope>NUCLEOTIDE SEQUENCE [LARGE SCALE GENOMIC DNA]</scope>
    <source>
        <strain evidence="3">DSM 16511 / JCM 12458 / E9I37-1</strain>
    </source>
</reference>
<evidence type="ECO:0000256" key="1">
    <source>
        <dbReference type="SAM" id="Phobius"/>
    </source>
</evidence>
<dbReference type="eggNOG" id="ENOG5030BZ3">
    <property type="taxonomic scope" value="Bacteria"/>
</dbReference>
<evidence type="ECO:0000313" key="2">
    <source>
        <dbReference type="EMBL" id="ADV45545.1"/>
    </source>
</evidence>
<organism evidence="2 3">
    <name type="scientific">Nitratifractor salsuginis (strain DSM 16511 / JCM 12458 / E9I37-1)</name>
    <dbReference type="NCBI Taxonomy" id="749222"/>
    <lineage>
        <taxon>Bacteria</taxon>
        <taxon>Pseudomonadati</taxon>
        <taxon>Campylobacterota</taxon>
        <taxon>Epsilonproteobacteria</taxon>
        <taxon>Campylobacterales</taxon>
        <taxon>Sulfurovaceae</taxon>
        <taxon>Nitratifractor</taxon>
    </lineage>
</organism>
<reference evidence="3" key="2">
    <citation type="submission" date="2011-01" db="EMBL/GenBank/DDBJ databases">
        <title>The complete genome of Nitratifractor salsuginis DSM 16511.</title>
        <authorList>
            <consortium name="US DOE Joint Genome Institute (JGI-PGF)"/>
            <person name="Lucas S."/>
            <person name="Copeland A."/>
            <person name="Lapidus A."/>
            <person name="Bruce D."/>
            <person name="Goodwin L."/>
            <person name="Pitluck S."/>
            <person name="Kyrpides N."/>
            <person name="Mavromatis K."/>
            <person name="Ivanova N."/>
            <person name="Mikhailova N."/>
            <person name="Zeytun A."/>
            <person name="Detter J.C."/>
            <person name="Tapia R."/>
            <person name="Han C."/>
            <person name="Land M."/>
            <person name="Hauser L."/>
            <person name="Markowitz V."/>
            <person name="Cheng J.-F."/>
            <person name="Hugenholtz P."/>
            <person name="Woyke T."/>
            <person name="Wu D."/>
            <person name="Tindall B."/>
            <person name="Schuetze A."/>
            <person name="Brambilla E."/>
            <person name="Klenk H.-P."/>
            <person name="Eisen J.A."/>
        </authorList>
    </citation>
    <scope>NUCLEOTIDE SEQUENCE [LARGE SCALE GENOMIC DNA]</scope>
    <source>
        <strain evidence="3">DSM 16511 / JCM 12458 / E9I37-1</strain>
    </source>
</reference>
<keyword evidence="1" id="KW-0472">Membrane</keyword>
<evidence type="ECO:0000313" key="3">
    <source>
        <dbReference type="Proteomes" id="UP000008633"/>
    </source>
</evidence>
<dbReference type="RefSeq" id="WP_013553242.1">
    <property type="nucleotide sequence ID" value="NC_014935.1"/>
</dbReference>
<dbReference type="HOGENOM" id="CLU_155942_0_0_7"/>
<dbReference type="KEGG" id="nsa:Nitsa_0274"/>
<proteinExistence type="predicted"/>
<sequence length="137" mass="16386">MKPDMNQTLPPIKDIKPMAEIPDHSLWLYWGVVILGIAILALALFFLVRWILAHRHVNRAKEYLEALHRVDWHDPKRAAYTITKYGRLLATDDRRKELFSQLLPLLERYKYRKEVGPVDEETRRRFELYRQVCDESV</sequence>
<dbReference type="AlphaFoldDB" id="E6WZG5"/>
<protein>
    <recommendedName>
        <fullName evidence="4">DUF4381 domain-containing protein</fullName>
    </recommendedName>
</protein>
<dbReference type="Proteomes" id="UP000008633">
    <property type="component" value="Chromosome"/>
</dbReference>
<dbReference type="STRING" id="749222.Nitsa_0274"/>
<gene>
    <name evidence="2" type="ordered locus">Nitsa_0274</name>
</gene>
<name>E6WZG5_NITSE</name>
<dbReference type="EMBL" id="CP002452">
    <property type="protein sequence ID" value="ADV45545.1"/>
    <property type="molecule type" value="Genomic_DNA"/>
</dbReference>